<dbReference type="Pfam" id="PF13656">
    <property type="entry name" value="RNA_pol_L_2"/>
    <property type="match status" value="1"/>
</dbReference>
<evidence type="ECO:0000313" key="6">
    <source>
        <dbReference type="Proteomes" id="UP000243127"/>
    </source>
</evidence>
<organism evidence="5 6">
    <name type="scientific">Hemiselmis andersenii</name>
    <name type="common">Cryptophyte alga</name>
    <dbReference type="NCBI Taxonomy" id="464988"/>
    <lineage>
        <taxon>Eukaryota</taxon>
        <taxon>Cryptophyceae</taxon>
        <taxon>Cryptomonadales</taxon>
        <taxon>Hemiselmidaceae</taxon>
        <taxon>Hemiselmis</taxon>
    </lineage>
</organism>
<dbReference type="InterPro" id="IPR022905">
    <property type="entry name" value="Rpo11-like"/>
</dbReference>
<dbReference type="CDD" id="cd07029">
    <property type="entry name" value="RNAP_I_III_AC19"/>
    <property type="match status" value="1"/>
</dbReference>
<accession>A9BL50</accession>
<dbReference type="GO" id="GO:0005736">
    <property type="term" value="C:RNA polymerase I complex"/>
    <property type="evidence" value="ECO:0007669"/>
    <property type="project" value="TreeGrafter"/>
</dbReference>
<proteinExistence type="inferred from homology"/>
<dbReference type="Proteomes" id="UP000243127">
    <property type="component" value="Nucleomorph 3"/>
</dbReference>
<feature type="domain" description="DNA-directed RNA polymerase RBP11-like dimerisation" evidence="4">
    <location>
        <begin position="17"/>
        <end position="63"/>
    </location>
</feature>
<dbReference type="GO" id="GO:0006383">
    <property type="term" value="P:transcription by RNA polymerase III"/>
    <property type="evidence" value="ECO:0007669"/>
    <property type="project" value="TreeGrafter"/>
</dbReference>
<keyword evidence="1" id="KW-0240">DNA-directed RNA polymerase</keyword>
<evidence type="ECO:0000259" key="4">
    <source>
        <dbReference type="Pfam" id="PF13656"/>
    </source>
</evidence>
<comment type="similarity">
    <text evidence="3">Belongs to the archaeal Rpo11/eukaryotic RPB11/RPC19 RNA polymerase subunit family.</text>
</comment>
<keyword evidence="5" id="KW-0542">Nucleomorph</keyword>
<dbReference type="InterPro" id="IPR036603">
    <property type="entry name" value="RBP11-like"/>
</dbReference>
<dbReference type="PANTHER" id="PTHR13946">
    <property type="entry name" value="DNA-DIRECTED RNA POLYMERASE I,II,III"/>
    <property type="match status" value="1"/>
</dbReference>
<dbReference type="GO" id="GO:0003899">
    <property type="term" value="F:DNA-directed RNA polymerase activity"/>
    <property type="evidence" value="ECO:0007669"/>
    <property type="project" value="InterPro"/>
</dbReference>
<evidence type="ECO:0000313" key="5">
    <source>
        <dbReference type="EMBL" id="ABW98233.1"/>
    </source>
</evidence>
<dbReference type="GO" id="GO:0046983">
    <property type="term" value="F:protein dimerization activity"/>
    <property type="evidence" value="ECO:0007669"/>
    <property type="project" value="InterPro"/>
</dbReference>
<dbReference type="GeneID" id="5739489"/>
<dbReference type="RefSeq" id="XP_001712558.1">
    <property type="nucleotide sequence ID" value="XM_001712506.1"/>
</dbReference>
<dbReference type="AlphaFoldDB" id="A9BL50"/>
<sequence length="100" mass="11493">MRKKIINIKKTQKVILISFYNEDHTLGNILRTVIEGNPNIDYVGYNIPHPSENIMNLKISSSKFDSLEPFILGLKNSGELFVLFGNFFDYSIENHARGNF</sequence>
<gene>
    <name evidence="5" type="ORF">HAN_3g425</name>
</gene>
<reference evidence="5 6" key="1">
    <citation type="journal article" date="2007" name="Proc. Natl. Acad. Sci. U.S.A.">
        <title>Nucleomorph genome of Hemiselmis andersenii reveals complete intron loss and compaction as a driver of protein structure and function.</title>
        <authorList>
            <person name="Lane C.E."/>
            <person name="van den Heuvel K."/>
            <person name="Kozera C."/>
            <person name="Curtis B.A."/>
            <person name="Parsons B.J."/>
            <person name="Bowman S."/>
            <person name="Archibald J.M."/>
        </authorList>
    </citation>
    <scope>NUCLEOTIDE SEQUENCE [LARGE SCALE GENOMIC DNA]</scope>
    <source>
        <strain evidence="5 6">CCMP644</strain>
    </source>
</reference>
<dbReference type="InterPro" id="IPR009025">
    <property type="entry name" value="RBP11-like_dimer"/>
</dbReference>
<geneLocation type="nucleomorph" evidence="5"/>
<name>A9BL50_HEMAN</name>
<protein>
    <submittedName>
        <fullName evidence="5">Rpc9</fullName>
    </submittedName>
</protein>
<evidence type="ECO:0000256" key="3">
    <source>
        <dbReference type="ARBA" id="ARBA00025751"/>
    </source>
</evidence>
<dbReference type="Gene3D" id="3.30.1360.10">
    <property type="entry name" value="RNA polymerase, RBP11-like subunit"/>
    <property type="match status" value="1"/>
</dbReference>
<dbReference type="SUPFAM" id="SSF55257">
    <property type="entry name" value="RBP11-like subunits of RNA polymerase"/>
    <property type="match status" value="1"/>
</dbReference>
<keyword evidence="2" id="KW-0804">Transcription</keyword>
<dbReference type="InterPro" id="IPR033898">
    <property type="entry name" value="RNAP_AC19"/>
</dbReference>
<evidence type="ECO:0000256" key="1">
    <source>
        <dbReference type="ARBA" id="ARBA00022478"/>
    </source>
</evidence>
<dbReference type="PANTHER" id="PTHR13946:SF28">
    <property type="entry name" value="DNA-DIRECTED RNA POLYMERASES I AND III SUBUNIT RPAC2"/>
    <property type="match status" value="1"/>
</dbReference>
<evidence type="ECO:0000256" key="2">
    <source>
        <dbReference type="ARBA" id="ARBA00023163"/>
    </source>
</evidence>
<dbReference type="GO" id="GO:0005666">
    <property type="term" value="C:RNA polymerase III complex"/>
    <property type="evidence" value="ECO:0007669"/>
    <property type="project" value="TreeGrafter"/>
</dbReference>
<dbReference type="EMBL" id="CP000883">
    <property type="protein sequence ID" value="ABW98233.1"/>
    <property type="molecule type" value="Genomic_DNA"/>
</dbReference>
<dbReference type="GO" id="GO:0006362">
    <property type="term" value="P:transcription elongation by RNA polymerase I"/>
    <property type="evidence" value="ECO:0007669"/>
    <property type="project" value="TreeGrafter"/>
</dbReference>
<dbReference type="HAMAP" id="MF_00261">
    <property type="entry name" value="RNApol_arch_Rpo11"/>
    <property type="match status" value="1"/>
</dbReference>